<dbReference type="PANTHER" id="PTHR14725:SF0">
    <property type="entry name" value="RIBOSOME-BINDING FACTOR A, MITOCHONDRIAL-RELATED"/>
    <property type="match status" value="1"/>
</dbReference>
<dbReference type="AlphaFoldDB" id="A0A2A2LRG1"/>
<dbReference type="GO" id="GO:0006364">
    <property type="term" value="P:rRNA processing"/>
    <property type="evidence" value="ECO:0007669"/>
    <property type="project" value="InterPro"/>
</dbReference>
<dbReference type="InterPro" id="IPR039212">
    <property type="entry name" value="RBFA_mitochondrial"/>
</dbReference>
<dbReference type="InterPro" id="IPR000238">
    <property type="entry name" value="RbfA"/>
</dbReference>
<keyword evidence="3" id="KW-1185">Reference proteome</keyword>
<dbReference type="InterPro" id="IPR023799">
    <property type="entry name" value="RbfA_dom_sf"/>
</dbReference>
<dbReference type="PANTHER" id="PTHR14725">
    <property type="entry name" value="RIBOSOME-BINDING FACTOR A, MITOCHONDRIAL-RELATED"/>
    <property type="match status" value="1"/>
</dbReference>
<feature type="region of interest" description="Disordered" evidence="1">
    <location>
        <begin position="257"/>
        <end position="288"/>
    </location>
</feature>
<comment type="caution">
    <text evidence="2">The sequence shown here is derived from an EMBL/GenBank/DDBJ whole genome shotgun (WGS) entry which is preliminary data.</text>
</comment>
<protein>
    <submittedName>
        <fullName evidence="2">Uncharacterized protein</fullName>
    </submittedName>
</protein>
<gene>
    <name evidence="2" type="ORF">WR25_24298</name>
</gene>
<dbReference type="Gene3D" id="3.30.300.20">
    <property type="match status" value="1"/>
</dbReference>
<dbReference type="OrthoDB" id="418445at2759"/>
<evidence type="ECO:0000313" key="2">
    <source>
        <dbReference type="EMBL" id="PAV88750.1"/>
    </source>
</evidence>
<reference evidence="2 3" key="1">
    <citation type="journal article" date="2017" name="Curr. Biol.">
        <title>Genome architecture and evolution of a unichromosomal asexual nematode.</title>
        <authorList>
            <person name="Fradin H."/>
            <person name="Zegar C."/>
            <person name="Gutwein M."/>
            <person name="Lucas J."/>
            <person name="Kovtun M."/>
            <person name="Corcoran D."/>
            <person name="Baugh L.R."/>
            <person name="Kiontke K."/>
            <person name="Gunsalus K."/>
            <person name="Fitch D.H."/>
            <person name="Piano F."/>
        </authorList>
    </citation>
    <scope>NUCLEOTIDE SEQUENCE [LARGE SCALE GENOMIC DNA]</scope>
    <source>
        <strain evidence="2">PF1309</strain>
    </source>
</reference>
<accession>A0A2A2LRG1</accession>
<name>A0A2A2LRG1_9BILA</name>
<dbReference type="Pfam" id="PF02033">
    <property type="entry name" value="RBFA"/>
    <property type="match status" value="1"/>
</dbReference>
<dbReference type="Proteomes" id="UP000218231">
    <property type="component" value="Unassembled WGS sequence"/>
</dbReference>
<feature type="compositionally biased region" description="Polar residues" evidence="1">
    <location>
        <begin position="266"/>
        <end position="288"/>
    </location>
</feature>
<evidence type="ECO:0000256" key="1">
    <source>
        <dbReference type="SAM" id="MobiDB-lite"/>
    </source>
</evidence>
<dbReference type="EMBL" id="LIAE01006496">
    <property type="protein sequence ID" value="PAV88750.1"/>
    <property type="molecule type" value="Genomic_DNA"/>
</dbReference>
<organism evidence="2 3">
    <name type="scientific">Diploscapter pachys</name>
    <dbReference type="NCBI Taxonomy" id="2018661"/>
    <lineage>
        <taxon>Eukaryota</taxon>
        <taxon>Metazoa</taxon>
        <taxon>Ecdysozoa</taxon>
        <taxon>Nematoda</taxon>
        <taxon>Chromadorea</taxon>
        <taxon>Rhabditida</taxon>
        <taxon>Rhabditina</taxon>
        <taxon>Rhabditomorpha</taxon>
        <taxon>Rhabditoidea</taxon>
        <taxon>Rhabditidae</taxon>
        <taxon>Diploscapter</taxon>
    </lineage>
</organism>
<dbReference type="STRING" id="2018661.A0A2A2LRG1"/>
<evidence type="ECO:0000313" key="3">
    <source>
        <dbReference type="Proteomes" id="UP000218231"/>
    </source>
</evidence>
<proteinExistence type="predicted"/>
<sequence length="288" mass="32691">MNRLLQPFAARSPFVACSSSVTQSAQISNSPVDMKQRYIPPHPTRNSQGFAMLPKQLNHYQKALSKGLKRAEGKRFGIDVGLEDKLLIRSLGNRFRKLDGKKMAHLSYLMQENLGNILSLDEKLSDLQVQITEVKVDPGFTLISVQWLCKGEGKDQLIEKSLEEEKHRLRANLSQVVGTTCPPIRFLPDRRLLLEMDMDKIFREADYGMDYRAVSHTGRVWGSSIRDQAILNTPLKYGPEKAPPAWKQRVIELKLKRVREEEGKSKANSNYSNENEQANSKSASPNKL</sequence>
<dbReference type="InterPro" id="IPR015946">
    <property type="entry name" value="KH_dom-like_a/b"/>
</dbReference>
<dbReference type="SUPFAM" id="SSF89919">
    <property type="entry name" value="Ribosome-binding factor A, RbfA"/>
    <property type="match status" value="1"/>
</dbReference>